<dbReference type="GO" id="GO:0005506">
    <property type="term" value="F:iron ion binding"/>
    <property type="evidence" value="ECO:0007669"/>
    <property type="project" value="UniProtKB-ARBA"/>
</dbReference>
<evidence type="ECO:0000313" key="2">
    <source>
        <dbReference type="Proteomes" id="UP000501379"/>
    </source>
</evidence>
<dbReference type="KEGG" id="pcam:HNE05_17300"/>
<keyword evidence="2" id="KW-1185">Reference proteome</keyword>
<sequence length="325" mass="37459">MTPPSVLIAPIQASNHLLNDPAALRAQFQEQGYLYLQNLLPRQKIQATLDDIFSVCRNQGWFASDSTSVQADRPLVPPALEGEAEFFHVYDQVQRLESFHTLAHQPEILAVMRLLLDESAFPHPLSICRLMFPNNPETTTPPHQDFPNNQGTTELYACWIPLSDCPIRLGGLAFMPGSHKNGLLPLEFSLGAGNRQATLPDEIKERPWVTGDYQQGDVLIFHSLMLHRSLDNLSEHMRLSVDYRYQSVHSPLTEGCLHPHFKRLSWDEIYNSWESKEFQYYWQQLPLSFAPWSTEYHDIPEEHLREAVKLARAYRKRRENCPTDN</sequence>
<keyword evidence="1" id="KW-0560">Oxidoreductase</keyword>
<dbReference type="Proteomes" id="UP000501379">
    <property type="component" value="Chromosome"/>
</dbReference>
<protein>
    <submittedName>
        <fullName evidence="1">Phytanoyl-CoA dioxygenase family protein</fullName>
    </submittedName>
</protein>
<dbReference type="Pfam" id="PF05721">
    <property type="entry name" value="PhyH"/>
    <property type="match status" value="1"/>
</dbReference>
<dbReference type="AlphaFoldDB" id="A0A6M8F8B7"/>
<accession>A0A6M8F8B7</accession>
<dbReference type="SUPFAM" id="SSF51197">
    <property type="entry name" value="Clavaminate synthase-like"/>
    <property type="match status" value="1"/>
</dbReference>
<gene>
    <name evidence="1" type="ORF">HNE05_17300</name>
</gene>
<dbReference type="PANTHER" id="PTHR20883">
    <property type="entry name" value="PHYTANOYL-COA DIOXYGENASE DOMAIN CONTAINING 1"/>
    <property type="match status" value="1"/>
</dbReference>
<dbReference type="PANTHER" id="PTHR20883:SF14">
    <property type="entry name" value="PHYTANOYL-COA DIOXYGENASE"/>
    <property type="match status" value="1"/>
</dbReference>
<dbReference type="GO" id="GO:0016706">
    <property type="term" value="F:2-oxoglutarate-dependent dioxygenase activity"/>
    <property type="evidence" value="ECO:0007669"/>
    <property type="project" value="UniProtKB-ARBA"/>
</dbReference>
<dbReference type="EMBL" id="CP053697">
    <property type="protein sequence ID" value="QKE65034.1"/>
    <property type="molecule type" value="Genomic_DNA"/>
</dbReference>
<organism evidence="1 2">
    <name type="scientific">Aquipseudomonas campi</name>
    <dbReference type="NCBI Taxonomy" id="2731681"/>
    <lineage>
        <taxon>Bacteria</taxon>
        <taxon>Pseudomonadati</taxon>
        <taxon>Pseudomonadota</taxon>
        <taxon>Gammaproteobacteria</taxon>
        <taxon>Pseudomonadales</taxon>
        <taxon>Pseudomonadaceae</taxon>
        <taxon>Aquipseudomonas</taxon>
    </lineage>
</organism>
<dbReference type="RefSeq" id="WP_173210525.1">
    <property type="nucleotide sequence ID" value="NZ_CP053697.2"/>
</dbReference>
<name>A0A6M8F8B7_9GAMM</name>
<proteinExistence type="predicted"/>
<dbReference type="Gene3D" id="2.60.120.620">
    <property type="entry name" value="q2cbj1_9rhob like domain"/>
    <property type="match status" value="1"/>
</dbReference>
<evidence type="ECO:0000313" key="1">
    <source>
        <dbReference type="EMBL" id="QKE65034.1"/>
    </source>
</evidence>
<dbReference type="InterPro" id="IPR008775">
    <property type="entry name" value="Phytyl_CoA_dOase-like"/>
</dbReference>
<keyword evidence="1" id="KW-0223">Dioxygenase</keyword>
<reference evidence="1" key="1">
    <citation type="submission" date="2020-07" db="EMBL/GenBank/DDBJ databases">
        <title>Nitrate ammonifying Pseudomonas campi sp. nov. isolated from German agricultural grassland.</title>
        <authorList>
            <person name="Timsy T."/>
            <person name="Ulrich A."/>
            <person name="Spanner T."/>
            <person name="Foesel B."/>
            <person name="Kolb S."/>
            <person name="Horn M.A."/>
            <person name="Behrendt U."/>
        </authorList>
    </citation>
    <scope>NUCLEOTIDE SEQUENCE</scope>
    <source>
        <strain evidence="1">S1-A32-2</strain>
    </source>
</reference>